<dbReference type="Gene3D" id="3.90.180.10">
    <property type="entry name" value="Medium-chain alcohol dehydrogenases, catalytic domain"/>
    <property type="match status" value="1"/>
</dbReference>
<protein>
    <submittedName>
        <fullName evidence="6">Fdh</fullName>
    </submittedName>
</protein>
<keyword evidence="2" id="KW-0479">Metal-binding</keyword>
<dbReference type="EMBL" id="CP092865">
    <property type="protein sequence ID" value="UYV65509.1"/>
    <property type="molecule type" value="Genomic_DNA"/>
</dbReference>
<evidence type="ECO:0000256" key="4">
    <source>
        <dbReference type="ARBA" id="ARBA00023027"/>
    </source>
</evidence>
<dbReference type="Proteomes" id="UP001235939">
    <property type="component" value="Chromosome 03"/>
</dbReference>
<gene>
    <name evidence="6" type="ORF">LAZ67_3004551</name>
</gene>
<evidence type="ECO:0000313" key="6">
    <source>
        <dbReference type="EMBL" id="UYV65509.1"/>
    </source>
</evidence>
<evidence type="ECO:0000256" key="1">
    <source>
        <dbReference type="ARBA" id="ARBA00001947"/>
    </source>
</evidence>
<accession>A0ABY6K9M1</accession>
<dbReference type="Gene3D" id="3.40.50.720">
    <property type="entry name" value="NAD(P)-binding Rossmann-like Domain"/>
    <property type="match status" value="1"/>
</dbReference>
<name>A0ABY6K9M1_9ARAC</name>
<dbReference type="SUPFAM" id="SSF50129">
    <property type="entry name" value="GroES-like"/>
    <property type="match status" value="1"/>
</dbReference>
<dbReference type="InterPro" id="IPR011032">
    <property type="entry name" value="GroES-like_sf"/>
</dbReference>
<keyword evidence="4" id="KW-0520">NAD</keyword>
<proteinExistence type="predicted"/>
<organism evidence="6 7">
    <name type="scientific">Cordylochernes scorpioides</name>
    <dbReference type="NCBI Taxonomy" id="51811"/>
    <lineage>
        <taxon>Eukaryota</taxon>
        <taxon>Metazoa</taxon>
        <taxon>Ecdysozoa</taxon>
        <taxon>Arthropoda</taxon>
        <taxon>Chelicerata</taxon>
        <taxon>Arachnida</taxon>
        <taxon>Pseudoscorpiones</taxon>
        <taxon>Cheliferoidea</taxon>
        <taxon>Chernetidae</taxon>
        <taxon>Cordylochernes</taxon>
    </lineage>
</organism>
<evidence type="ECO:0000259" key="5">
    <source>
        <dbReference type="Pfam" id="PF00107"/>
    </source>
</evidence>
<evidence type="ECO:0000313" key="7">
    <source>
        <dbReference type="Proteomes" id="UP001235939"/>
    </source>
</evidence>
<feature type="domain" description="Alcohol dehydrogenase-like C-terminal" evidence="5">
    <location>
        <begin position="81"/>
        <end position="154"/>
    </location>
</feature>
<evidence type="ECO:0000256" key="2">
    <source>
        <dbReference type="ARBA" id="ARBA00022723"/>
    </source>
</evidence>
<dbReference type="SUPFAM" id="SSF51735">
    <property type="entry name" value="NAD(P)-binding Rossmann-fold domains"/>
    <property type="match status" value="1"/>
</dbReference>
<keyword evidence="7" id="KW-1185">Reference proteome</keyword>
<evidence type="ECO:0000256" key="3">
    <source>
        <dbReference type="ARBA" id="ARBA00022833"/>
    </source>
</evidence>
<dbReference type="PANTHER" id="PTHR43880:SF12">
    <property type="entry name" value="ALCOHOL DEHYDROGENASE CLASS-3"/>
    <property type="match status" value="1"/>
</dbReference>
<dbReference type="Pfam" id="PF00107">
    <property type="entry name" value="ADH_zinc_N"/>
    <property type="match status" value="1"/>
</dbReference>
<keyword evidence="3" id="KW-0862">Zinc</keyword>
<dbReference type="InterPro" id="IPR036291">
    <property type="entry name" value="NAD(P)-bd_dom_sf"/>
</dbReference>
<sequence>MPDGTSRFTCQGKPVYHYMGTSTFSQYTVVAEISVAKVNPDAPLEKIGLLGCGISTGYGAALNSANVEAGSNVAIWGLGTVGLGVALGCRERGAGRIIGVDISPDKAAIAKEFGVTEYVNPKDHKDPIQDVLVKMTDGGLDYTFECIGNVATMVSWFTASAITIPSPDEISNVATQIH</sequence>
<reference evidence="6 7" key="1">
    <citation type="submission" date="2022-01" db="EMBL/GenBank/DDBJ databases">
        <title>A chromosomal length assembly of Cordylochernes scorpioides.</title>
        <authorList>
            <person name="Zeh D."/>
            <person name="Zeh J."/>
        </authorList>
    </citation>
    <scope>NUCLEOTIDE SEQUENCE [LARGE SCALE GENOMIC DNA]</scope>
    <source>
        <strain evidence="6">IN4F17</strain>
        <tissue evidence="6">Whole Body</tissue>
    </source>
</reference>
<dbReference type="PANTHER" id="PTHR43880">
    <property type="entry name" value="ALCOHOL DEHYDROGENASE"/>
    <property type="match status" value="1"/>
</dbReference>
<comment type="cofactor">
    <cofactor evidence="1">
        <name>Zn(2+)</name>
        <dbReference type="ChEBI" id="CHEBI:29105"/>
    </cofactor>
</comment>
<dbReference type="InterPro" id="IPR013149">
    <property type="entry name" value="ADH-like_C"/>
</dbReference>